<feature type="compositionally biased region" description="Acidic residues" evidence="1">
    <location>
        <begin position="52"/>
        <end position="61"/>
    </location>
</feature>
<dbReference type="AlphaFoldDB" id="A0A8H7TA53"/>
<evidence type="ECO:0000313" key="3">
    <source>
        <dbReference type="Proteomes" id="UP000664132"/>
    </source>
</evidence>
<dbReference type="EMBL" id="JAFJYH010000235">
    <property type="protein sequence ID" value="KAG4415118.1"/>
    <property type="molecule type" value="Genomic_DNA"/>
</dbReference>
<organism evidence="2 3">
    <name type="scientific">Cadophora malorum</name>
    <dbReference type="NCBI Taxonomy" id="108018"/>
    <lineage>
        <taxon>Eukaryota</taxon>
        <taxon>Fungi</taxon>
        <taxon>Dikarya</taxon>
        <taxon>Ascomycota</taxon>
        <taxon>Pezizomycotina</taxon>
        <taxon>Leotiomycetes</taxon>
        <taxon>Helotiales</taxon>
        <taxon>Ploettnerulaceae</taxon>
        <taxon>Cadophora</taxon>
    </lineage>
</organism>
<reference evidence="2" key="1">
    <citation type="submission" date="2021-02" db="EMBL/GenBank/DDBJ databases">
        <title>Genome sequence Cadophora malorum strain M34.</title>
        <authorList>
            <person name="Stefanovic E."/>
            <person name="Vu D."/>
            <person name="Scully C."/>
            <person name="Dijksterhuis J."/>
            <person name="Roader J."/>
            <person name="Houbraken J."/>
        </authorList>
    </citation>
    <scope>NUCLEOTIDE SEQUENCE</scope>
    <source>
        <strain evidence="2">M34</strain>
    </source>
</reference>
<comment type="caution">
    <text evidence="2">The sequence shown here is derived from an EMBL/GenBank/DDBJ whole genome shotgun (WGS) entry which is preliminary data.</text>
</comment>
<protein>
    <submittedName>
        <fullName evidence="2">Uncharacterized protein</fullName>
    </submittedName>
</protein>
<name>A0A8H7TA53_9HELO</name>
<feature type="region of interest" description="Disordered" evidence="1">
    <location>
        <begin position="46"/>
        <end position="69"/>
    </location>
</feature>
<sequence length="69" mass="7942">MASWNEVKKTVKELPTSEDGENIKIELMKPPFAAAFGKQTRVIGRRATNGNDDWDNFDSDDEMRQDLPW</sequence>
<accession>A0A8H7TA53</accession>
<dbReference type="Proteomes" id="UP000664132">
    <property type="component" value="Unassembled WGS sequence"/>
</dbReference>
<keyword evidence="3" id="KW-1185">Reference proteome</keyword>
<proteinExistence type="predicted"/>
<gene>
    <name evidence="2" type="ORF">IFR04_011755</name>
</gene>
<evidence type="ECO:0000313" key="2">
    <source>
        <dbReference type="EMBL" id="KAG4415118.1"/>
    </source>
</evidence>
<evidence type="ECO:0000256" key="1">
    <source>
        <dbReference type="SAM" id="MobiDB-lite"/>
    </source>
</evidence>